<sequence length="154" mass="16851">MKGFEIVKLVRSLVIGRRTTAADSLCKVLPTESWLLVYHGEHLGIYLPTLNSFTSATYQPACSQERQRYFNDTVLEIMRFTNALYLAVFGLATLGSSMPVAGGPKPAVKRDAAPGGPTPAVMKRDAEALPEPQRPAKRDVEALPEPFPDPLPEL</sequence>
<evidence type="ECO:0000313" key="2">
    <source>
        <dbReference type="EMBL" id="KAL2051158.1"/>
    </source>
</evidence>
<proteinExistence type="predicted"/>
<dbReference type="Proteomes" id="UP001590951">
    <property type="component" value="Unassembled WGS sequence"/>
</dbReference>
<feature type="compositionally biased region" description="Pro residues" evidence="1">
    <location>
        <begin position="145"/>
        <end position="154"/>
    </location>
</feature>
<organism evidence="2 3">
    <name type="scientific">Lepraria finkii</name>
    <dbReference type="NCBI Taxonomy" id="1340010"/>
    <lineage>
        <taxon>Eukaryota</taxon>
        <taxon>Fungi</taxon>
        <taxon>Dikarya</taxon>
        <taxon>Ascomycota</taxon>
        <taxon>Pezizomycotina</taxon>
        <taxon>Lecanoromycetes</taxon>
        <taxon>OSLEUM clade</taxon>
        <taxon>Lecanoromycetidae</taxon>
        <taxon>Lecanorales</taxon>
        <taxon>Lecanorineae</taxon>
        <taxon>Stereocaulaceae</taxon>
        <taxon>Lepraria</taxon>
    </lineage>
</organism>
<protein>
    <submittedName>
        <fullName evidence="2">Uncharacterized protein</fullName>
    </submittedName>
</protein>
<evidence type="ECO:0000256" key="1">
    <source>
        <dbReference type="SAM" id="MobiDB-lite"/>
    </source>
</evidence>
<reference evidence="2 3" key="1">
    <citation type="submission" date="2024-09" db="EMBL/GenBank/DDBJ databases">
        <title>Rethinking Asexuality: The Enigmatic Case of Functional Sexual Genes in Lepraria (Stereocaulaceae).</title>
        <authorList>
            <person name="Doellman M."/>
            <person name="Sun Y."/>
            <person name="Barcenas-Pena A."/>
            <person name="Lumbsch H.T."/>
            <person name="Grewe F."/>
        </authorList>
    </citation>
    <scope>NUCLEOTIDE SEQUENCE [LARGE SCALE GENOMIC DNA]</scope>
    <source>
        <strain evidence="2 3">Grewe 0041</strain>
    </source>
</reference>
<dbReference type="EMBL" id="JBHFEH010000038">
    <property type="protein sequence ID" value="KAL2051158.1"/>
    <property type="molecule type" value="Genomic_DNA"/>
</dbReference>
<gene>
    <name evidence="2" type="ORF">ABVK25_008587</name>
</gene>
<accession>A0ABR4B5W6</accession>
<name>A0ABR4B5W6_9LECA</name>
<keyword evidence="3" id="KW-1185">Reference proteome</keyword>
<comment type="caution">
    <text evidence="2">The sequence shown here is derived from an EMBL/GenBank/DDBJ whole genome shotgun (WGS) entry which is preliminary data.</text>
</comment>
<feature type="region of interest" description="Disordered" evidence="1">
    <location>
        <begin position="100"/>
        <end position="154"/>
    </location>
</feature>
<evidence type="ECO:0000313" key="3">
    <source>
        <dbReference type="Proteomes" id="UP001590951"/>
    </source>
</evidence>